<keyword evidence="2" id="KW-1185">Reference proteome</keyword>
<reference evidence="1" key="1">
    <citation type="submission" date="2020-06" db="EMBL/GenBank/DDBJ databases">
        <title>Draft genome of Bugula neritina, a colonial animal packing powerful symbionts and potential medicines.</title>
        <authorList>
            <person name="Rayko M."/>
        </authorList>
    </citation>
    <scope>NUCLEOTIDE SEQUENCE [LARGE SCALE GENOMIC DNA]</scope>
    <source>
        <strain evidence="1">Kwan_BN1</strain>
    </source>
</reference>
<dbReference type="Pfam" id="PF13855">
    <property type="entry name" value="LRR_8"/>
    <property type="match status" value="1"/>
</dbReference>
<accession>A0A7J7KN55</accession>
<evidence type="ECO:0000313" key="1">
    <source>
        <dbReference type="EMBL" id="KAF6039573.1"/>
    </source>
</evidence>
<evidence type="ECO:0000313" key="2">
    <source>
        <dbReference type="Proteomes" id="UP000593567"/>
    </source>
</evidence>
<dbReference type="AlphaFoldDB" id="A0A7J7KN55"/>
<dbReference type="InterPro" id="IPR032675">
    <property type="entry name" value="LRR_dom_sf"/>
</dbReference>
<dbReference type="Gene3D" id="3.80.10.10">
    <property type="entry name" value="Ribonuclease Inhibitor"/>
    <property type="match status" value="1"/>
</dbReference>
<sequence>MFRTFLPRELDDNQLEVLDPRHLPTSLQSLDVSNNRISQLNYGFTEFHHLVDLDISSNRVKAILPDFSTPHQNPNLTYM</sequence>
<protein>
    <submittedName>
        <fullName evidence="1">Uncharacterized protein</fullName>
    </submittedName>
</protein>
<dbReference type="OrthoDB" id="1574204at2759"/>
<dbReference type="SUPFAM" id="SSF52058">
    <property type="entry name" value="L domain-like"/>
    <property type="match status" value="1"/>
</dbReference>
<dbReference type="Proteomes" id="UP000593567">
    <property type="component" value="Unassembled WGS sequence"/>
</dbReference>
<gene>
    <name evidence="1" type="ORF">EB796_002136</name>
</gene>
<proteinExistence type="predicted"/>
<name>A0A7J7KN55_BUGNE</name>
<dbReference type="EMBL" id="VXIV02000238">
    <property type="protein sequence ID" value="KAF6039573.1"/>
    <property type="molecule type" value="Genomic_DNA"/>
</dbReference>
<comment type="caution">
    <text evidence="1">The sequence shown here is derived from an EMBL/GenBank/DDBJ whole genome shotgun (WGS) entry which is preliminary data.</text>
</comment>
<organism evidence="1 2">
    <name type="scientific">Bugula neritina</name>
    <name type="common">Brown bryozoan</name>
    <name type="synonym">Sertularia neritina</name>
    <dbReference type="NCBI Taxonomy" id="10212"/>
    <lineage>
        <taxon>Eukaryota</taxon>
        <taxon>Metazoa</taxon>
        <taxon>Spiralia</taxon>
        <taxon>Lophotrochozoa</taxon>
        <taxon>Bryozoa</taxon>
        <taxon>Gymnolaemata</taxon>
        <taxon>Cheilostomatida</taxon>
        <taxon>Flustrina</taxon>
        <taxon>Buguloidea</taxon>
        <taxon>Bugulidae</taxon>
        <taxon>Bugula</taxon>
    </lineage>
</organism>
<dbReference type="InterPro" id="IPR001611">
    <property type="entry name" value="Leu-rich_rpt"/>
</dbReference>